<dbReference type="RefSeq" id="WP_044519243.1">
    <property type="nucleotide sequence ID" value="NZ_HG322951.1"/>
</dbReference>
<comment type="caution">
    <text evidence="3">The sequence shown here is derived from an EMBL/GenBank/DDBJ whole genome shotgun (WGS) entry which is preliminary data.</text>
</comment>
<evidence type="ECO:0000256" key="2">
    <source>
        <dbReference type="SAM" id="SignalP"/>
    </source>
</evidence>
<organism evidence="3 4">
    <name type="scientific">Mycolicibacterium septicum DSM 44393</name>
    <dbReference type="NCBI Taxonomy" id="1341646"/>
    <lineage>
        <taxon>Bacteria</taxon>
        <taxon>Bacillati</taxon>
        <taxon>Actinomycetota</taxon>
        <taxon>Actinomycetes</taxon>
        <taxon>Mycobacteriales</taxon>
        <taxon>Mycobacteriaceae</taxon>
        <taxon>Mycolicibacterium</taxon>
    </lineage>
</organism>
<feature type="region of interest" description="Disordered" evidence="1">
    <location>
        <begin position="30"/>
        <end position="50"/>
    </location>
</feature>
<proteinExistence type="predicted"/>
<gene>
    <name evidence="3" type="ORF">HGA11_21230</name>
</gene>
<dbReference type="AlphaFoldDB" id="A0A7X6MT14"/>
<name>A0A7X6MT14_9MYCO</name>
<feature type="compositionally biased region" description="Low complexity" evidence="1">
    <location>
        <begin position="117"/>
        <end position="131"/>
    </location>
</feature>
<feature type="chain" id="PRO_5031164871" description="PASTA domain-containing protein" evidence="2">
    <location>
        <begin position="28"/>
        <end position="137"/>
    </location>
</feature>
<feature type="signal peptide" evidence="2">
    <location>
        <begin position="1"/>
        <end position="27"/>
    </location>
</feature>
<keyword evidence="2" id="KW-0732">Signal</keyword>
<accession>A0A7X6MT14</accession>
<feature type="compositionally biased region" description="Polar residues" evidence="1">
    <location>
        <begin position="101"/>
        <end position="111"/>
    </location>
</feature>
<feature type="region of interest" description="Disordered" evidence="1">
    <location>
        <begin position="70"/>
        <end position="137"/>
    </location>
</feature>
<evidence type="ECO:0008006" key="5">
    <source>
        <dbReference type="Google" id="ProtNLM"/>
    </source>
</evidence>
<dbReference type="Proteomes" id="UP000518188">
    <property type="component" value="Unassembled WGS sequence"/>
</dbReference>
<protein>
    <recommendedName>
        <fullName evidence="5">PASTA domain-containing protein</fullName>
    </recommendedName>
</protein>
<dbReference type="GeneID" id="300445259"/>
<feature type="compositionally biased region" description="Polar residues" evidence="1">
    <location>
        <begin position="82"/>
        <end position="93"/>
    </location>
</feature>
<evidence type="ECO:0000313" key="3">
    <source>
        <dbReference type="EMBL" id="NKZ13501.1"/>
    </source>
</evidence>
<reference evidence="3 4" key="1">
    <citation type="submission" date="2020-04" db="EMBL/GenBank/DDBJ databases">
        <title>MicrobeNet Type strains.</title>
        <authorList>
            <person name="Nicholson A.C."/>
        </authorList>
    </citation>
    <scope>NUCLEOTIDE SEQUENCE [LARGE SCALE GENOMIC DNA]</scope>
    <source>
        <strain evidence="3 4">ATCC 700731</strain>
    </source>
</reference>
<evidence type="ECO:0000313" key="4">
    <source>
        <dbReference type="Proteomes" id="UP000518188"/>
    </source>
</evidence>
<sequence>MSTRILGVAAAFAAPLAALVMSGVAHASSPDVVGQKYSDASGTLSGAGYSPVVETTVGDRESWSDCVVTRQQDRTVQPPPNTTGSATNQTLVSLNCDKSVASATGPGNSAASPEGRAAIQAAQQQAAQDQAQAEKKH</sequence>
<dbReference type="EMBL" id="JAAXPJ010000008">
    <property type="protein sequence ID" value="NKZ13501.1"/>
    <property type="molecule type" value="Genomic_DNA"/>
</dbReference>
<evidence type="ECO:0000256" key="1">
    <source>
        <dbReference type="SAM" id="MobiDB-lite"/>
    </source>
</evidence>